<name>A0A1E7EPF4_9STRA</name>
<feature type="region of interest" description="Disordered" evidence="1">
    <location>
        <begin position="764"/>
        <end position="810"/>
    </location>
</feature>
<keyword evidence="3" id="KW-1185">Reference proteome</keyword>
<organism evidence="2 3">
    <name type="scientific">Fragilariopsis cylindrus CCMP1102</name>
    <dbReference type="NCBI Taxonomy" id="635003"/>
    <lineage>
        <taxon>Eukaryota</taxon>
        <taxon>Sar</taxon>
        <taxon>Stramenopiles</taxon>
        <taxon>Ochrophyta</taxon>
        <taxon>Bacillariophyta</taxon>
        <taxon>Bacillariophyceae</taxon>
        <taxon>Bacillariophycidae</taxon>
        <taxon>Bacillariales</taxon>
        <taxon>Bacillariaceae</taxon>
        <taxon>Fragilariopsis</taxon>
    </lineage>
</organism>
<dbReference type="InParanoid" id="A0A1E7EPF4"/>
<dbReference type="AlphaFoldDB" id="A0A1E7EPF4"/>
<protein>
    <submittedName>
        <fullName evidence="2">Uncharacterized protein</fullName>
    </submittedName>
</protein>
<feature type="region of interest" description="Disordered" evidence="1">
    <location>
        <begin position="693"/>
        <end position="737"/>
    </location>
</feature>
<feature type="compositionally biased region" description="Acidic residues" evidence="1">
    <location>
        <begin position="764"/>
        <end position="780"/>
    </location>
</feature>
<sequence>MQVQTDVAIKQIRNARMKRDDDTTMKDNDGAVIDPISHIQDKTMEKQLLRSSSIRNKGGGAKQLTRSRSDSGTLTGELGLQIYIAPDADGEENNIRFDYCTDSHYHSIHPNVFAPASLMNVRRMGGGGSGIAVFAGSHPELGDIVMKHGDFKDLKESYALATIAEELKKRGERNSRRSKEAALSMKSCLPEFKMIYISPQHVLLKKKELWGKLRHLVKIGGYSSKISSANTSSDSLGSIVSKKTDNQAKAAVHLNEKTKVPSLAIILPKKFTHCIDSGTVESSSNEKFDCLKQVYKGLSGIMRSHLFKFTLAQKRIGGTDAKTGSQCLYEGKLHGSLLANLISKFVKTVHNLQQLTLLEEVDVADQVRAEVRKLETDPSSKADSISHMADQFMGNAIKKNFHPTKGRILFFKQSCEEFRKNEVFLIPEEKLPAKHLGRLMESGTFMSDVFVGASSEPPMIKPSKNFWINLMGRAVDERKCMSPNALKQIWTSGLADAGIHNLFLNESDVFFFDLGEPQLQSIPGFMTKFLFSIFHVLGMQETDDGEWVRRFVPQKDKLGITKETTELLADAYDAYEVCMNRIIDEIFDGDQGLRWLLTQYVTAQLLSDAAFCLQRWKMKGGSQSREQNHNTGIERWLWRALWDSYVAFDINTKESWHRLKVEHPSCNESTSKIRESIRCSICSSRSSRENSLLRGITTEEETRDKFNENKQLSSPKSAIERRKDTTKSGVRGDSMTIHTSRWPSARLSSLSSLRDLSVANFEYNSDDTCDLDEDEDDDENKNESDLNSSATIPEGSHNSDASRDSPGIHQ</sequence>
<evidence type="ECO:0000256" key="1">
    <source>
        <dbReference type="SAM" id="MobiDB-lite"/>
    </source>
</evidence>
<gene>
    <name evidence="2" type="ORF">FRACYDRAFT_250453</name>
</gene>
<evidence type="ECO:0000313" key="3">
    <source>
        <dbReference type="Proteomes" id="UP000095751"/>
    </source>
</evidence>
<evidence type="ECO:0000313" key="2">
    <source>
        <dbReference type="EMBL" id="OEU07831.1"/>
    </source>
</evidence>
<dbReference type="KEGG" id="fcy:FRACYDRAFT_250453"/>
<dbReference type="Proteomes" id="UP000095751">
    <property type="component" value="Unassembled WGS sequence"/>
</dbReference>
<dbReference type="OrthoDB" id="44709at2759"/>
<feature type="region of interest" description="Disordered" evidence="1">
    <location>
        <begin position="51"/>
        <end position="72"/>
    </location>
</feature>
<proteinExistence type="predicted"/>
<reference evidence="2 3" key="1">
    <citation type="submission" date="2016-09" db="EMBL/GenBank/DDBJ databases">
        <title>Extensive genetic diversity and differential bi-allelic expression allows diatom success in the polar Southern Ocean.</title>
        <authorList>
            <consortium name="DOE Joint Genome Institute"/>
            <person name="Mock T."/>
            <person name="Otillar R.P."/>
            <person name="Strauss J."/>
            <person name="Dupont C."/>
            <person name="Frickenhaus S."/>
            <person name="Maumus F."/>
            <person name="Mcmullan M."/>
            <person name="Sanges R."/>
            <person name="Schmutz J."/>
            <person name="Toseland A."/>
            <person name="Valas R."/>
            <person name="Veluchamy A."/>
            <person name="Ward B.J."/>
            <person name="Allen A."/>
            <person name="Barry K."/>
            <person name="Falciatore A."/>
            <person name="Ferrante M."/>
            <person name="Fortunato A.E."/>
            <person name="Gloeckner G."/>
            <person name="Gruber A."/>
            <person name="Hipkin R."/>
            <person name="Janech M."/>
            <person name="Kroth P."/>
            <person name="Leese F."/>
            <person name="Lindquist E."/>
            <person name="Lyon B.R."/>
            <person name="Martin J."/>
            <person name="Mayer C."/>
            <person name="Parker M."/>
            <person name="Quesneville H."/>
            <person name="Raymond J."/>
            <person name="Uhlig C."/>
            <person name="Valentin K.U."/>
            <person name="Worden A.Z."/>
            <person name="Armbrust E.V."/>
            <person name="Bowler C."/>
            <person name="Green B."/>
            <person name="Moulton V."/>
            <person name="Van Oosterhout C."/>
            <person name="Grigoriev I."/>
        </authorList>
    </citation>
    <scope>NUCLEOTIDE SEQUENCE [LARGE SCALE GENOMIC DNA]</scope>
    <source>
        <strain evidence="2 3">CCMP1102</strain>
    </source>
</reference>
<accession>A0A1E7EPF4</accession>
<dbReference type="EMBL" id="KV784383">
    <property type="protein sequence ID" value="OEU07831.1"/>
    <property type="molecule type" value="Genomic_DNA"/>
</dbReference>